<dbReference type="PANTHER" id="PTHR33164:SF106">
    <property type="entry name" value="TRANSCRIPTIONAL REGULATORY PROTEIN"/>
    <property type="match status" value="1"/>
</dbReference>
<dbReference type="InterPro" id="IPR036390">
    <property type="entry name" value="WH_DNA-bd_sf"/>
</dbReference>
<dbReference type="Proteomes" id="UP000588586">
    <property type="component" value="Unassembled WGS sequence"/>
</dbReference>
<dbReference type="CDD" id="cd00090">
    <property type="entry name" value="HTH_ARSR"/>
    <property type="match status" value="1"/>
</dbReference>
<organism evidence="2 3">
    <name type="scientific">Knoellia koreensis</name>
    <dbReference type="NCBI Taxonomy" id="2730921"/>
    <lineage>
        <taxon>Bacteria</taxon>
        <taxon>Bacillati</taxon>
        <taxon>Actinomycetota</taxon>
        <taxon>Actinomycetes</taxon>
        <taxon>Micrococcales</taxon>
        <taxon>Intrasporangiaceae</taxon>
        <taxon>Knoellia</taxon>
    </lineage>
</organism>
<feature type="domain" description="HTH marR-type" evidence="1">
    <location>
        <begin position="1"/>
        <end position="125"/>
    </location>
</feature>
<dbReference type="GO" id="GO:0003700">
    <property type="term" value="F:DNA-binding transcription factor activity"/>
    <property type="evidence" value="ECO:0007669"/>
    <property type="project" value="InterPro"/>
</dbReference>
<dbReference type="PANTHER" id="PTHR33164">
    <property type="entry name" value="TRANSCRIPTIONAL REGULATOR, MARR FAMILY"/>
    <property type="match status" value="1"/>
</dbReference>
<keyword evidence="3" id="KW-1185">Reference proteome</keyword>
<gene>
    <name evidence="2" type="ORF">HJG52_15425</name>
</gene>
<reference evidence="2 3" key="1">
    <citation type="submission" date="2020-04" db="EMBL/GenBank/DDBJ databases">
        <title>Knoellia sp. isolate from air conditioner.</title>
        <authorList>
            <person name="Chea S."/>
            <person name="Kim D.-U."/>
        </authorList>
    </citation>
    <scope>NUCLEOTIDE SEQUENCE [LARGE SCALE GENOMIC DNA]</scope>
    <source>
        <strain evidence="2 3">DB2414S</strain>
    </source>
</reference>
<proteinExistence type="predicted"/>
<dbReference type="SUPFAM" id="SSF46785">
    <property type="entry name" value="Winged helix' DNA-binding domain"/>
    <property type="match status" value="1"/>
</dbReference>
<dbReference type="Pfam" id="PF12802">
    <property type="entry name" value="MarR_2"/>
    <property type="match status" value="1"/>
</dbReference>
<sequence length="136" mass="15005">MQRYQRSVQAFDDAVGRALGLGPADLRCLDVLVEGPLSAGDLSTATGLRPAATTTLIDRLADRGLVRRTPSPTDRRKVLVELTPEGMQRTWELYGPMVQEGQQALASFTIAELDRMRALLEVFTEVTDRHRAQVPS</sequence>
<dbReference type="SMART" id="SM00347">
    <property type="entry name" value="HTH_MARR"/>
    <property type="match status" value="1"/>
</dbReference>
<comment type="caution">
    <text evidence="2">The sequence shown here is derived from an EMBL/GenBank/DDBJ whole genome shotgun (WGS) entry which is preliminary data.</text>
</comment>
<dbReference type="InterPro" id="IPR036388">
    <property type="entry name" value="WH-like_DNA-bd_sf"/>
</dbReference>
<evidence type="ECO:0000259" key="1">
    <source>
        <dbReference type="PROSITE" id="PS50995"/>
    </source>
</evidence>
<dbReference type="EMBL" id="JABEPQ010000003">
    <property type="protein sequence ID" value="NNM47387.1"/>
    <property type="molecule type" value="Genomic_DNA"/>
</dbReference>
<dbReference type="InterPro" id="IPR011991">
    <property type="entry name" value="ArsR-like_HTH"/>
</dbReference>
<dbReference type="InterPro" id="IPR039422">
    <property type="entry name" value="MarR/SlyA-like"/>
</dbReference>
<dbReference type="PRINTS" id="PR00598">
    <property type="entry name" value="HTHMARR"/>
</dbReference>
<accession>A0A849HS16</accession>
<dbReference type="InterPro" id="IPR000835">
    <property type="entry name" value="HTH_MarR-typ"/>
</dbReference>
<dbReference type="GO" id="GO:0006950">
    <property type="term" value="P:response to stress"/>
    <property type="evidence" value="ECO:0007669"/>
    <property type="project" value="TreeGrafter"/>
</dbReference>
<dbReference type="PROSITE" id="PS50995">
    <property type="entry name" value="HTH_MARR_2"/>
    <property type="match status" value="1"/>
</dbReference>
<name>A0A849HS16_9MICO</name>
<evidence type="ECO:0000313" key="2">
    <source>
        <dbReference type="EMBL" id="NNM47387.1"/>
    </source>
</evidence>
<evidence type="ECO:0000313" key="3">
    <source>
        <dbReference type="Proteomes" id="UP000588586"/>
    </source>
</evidence>
<protein>
    <submittedName>
        <fullName evidence="2">MarR family transcriptional regulator</fullName>
    </submittedName>
</protein>
<dbReference type="AlphaFoldDB" id="A0A849HS16"/>
<dbReference type="Gene3D" id="1.10.10.10">
    <property type="entry name" value="Winged helix-like DNA-binding domain superfamily/Winged helix DNA-binding domain"/>
    <property type="match status" value="1"/>
</dbReference>